<sequence length="62" mass="7077">MLTYCPALLCIKQGLDPPSCTYMFFSSPHVFCPQCARWDCACTCQPPECDSFNCLCFEIKIR</sequence>
<dbReference type="Ensembl" id="ENSMMDT00005024387.1">
    <property type="protein sequence ID" value="ENSMMDP00005023876.1"/>
    <property type="gene ID" value="ENSMMDG00005011508.1"/>
</dbReference>
<proteinExistence type="predicted"/>
<reference evidence="1" key="3">
    <citation type="submission" date="2025-09" db="UniProtKB">
        <authorList>
            <consortium name="Ensembl"/>
        </authorList>
    </citation>
    <scope>IDENTIFICATION</scope>
</reference>
<dbReference type="Proteomes" id="UP000472263">
    <property type="component" value="Chromosome 8"/>
</dbReference>
<reference evidence="1" key="1">
    <citation type="submission" date="2019-06" db="EMBL/GenBank/DDBJ databases">
        <authorList>
            <consortium name="Wellcome Sanger Institute Data Sharing"/>
        </authorList>
    </citation>
    <scope>NUCLEOTIDE SEQUENCE [LARGE SCALE GENOMIC DNA]</scope>
</reference>
<evidence type="ECO:0000313" key="1">
    <source>
        <dbReference type="Ensembl" id="ENSMMDP00005023876.1"/>
    </source>
</evidence>
<keyword evidence="2" id="KW-1185">Reference proteome</keyword>
<reference evidence="1" key="2">
    <citation type="submission" date="2025-08" db="UniProtKB">
        <authorList>
            <consortium name="Ensembl"/>
        </authorList>
    </citation>
    <scope>IDENTIFICATION</scope>
</reference>
<organism evidence="1 2">
    <name type="scientific">Myripristis murdjan</name>
    <name type="common">pinecone soldierfish</name>
    <dbReference type="NCBI Taxonomy" id="586833"/>
    <lineage>
        <taxon>Eukaryota</taxon>
        <taxon>Metazoa</taxon>
        <taxon>Chordata</taxon>
        <taxon>Craniata</taxon>
        <taxon>Vertebrata</taxon>
        <taxon>Euteleostomi</taxon>
        <taxon>Actinopterygii</taxon>
        <taxon>Neopterygii</taxon>
        <taxon>Teleostei</taxon>
        <taxon>Neoteleostei</taxon>
        <taxon>Acanthomorphata</taxon>
        <taxon>Holocentriformes</taxon>
        <taxon>Holocentridae</taxon>
        <taxon>Myripristis</taxon>
    </lineage>
</organism>
<dbReference type="AlphaFoldDB" id="A0A667YRZ3"/>
<protein>
    <submittedName>
        <fullName evidence="1">Uncharacterized protein</fullName>
    </submittedName>
</protein>
<dbReference type="GeneTree" id="ENSGT01030000235138"/>
<name>A0A667YRZ3_9TELE</name>
<evidence type="ECO:0000313" key="2">
    <source>
        <dbReference type="Proteomes" id="UP000472263"/>
    </source>
</evidence>
<dbReference type="InParanoid" id="A0A667YRZ3"/>
<accession>A0A667YRZ3</accession>